<evidence type="ECO:0000313" key="2">
    <source>
        <dbReference type="Proteomes" id="UP000017842"/>
    </source>
</evidence>
<dbReference type="Proteomes" id="UP000017842">
    <property type="component" value="Unassembled WGS sequence"/>
</dbReference>
<dbReference type="RefSeq" id="WP_023495595.1">
    <property type="nucleotide sequence ID" value="NZ_AYLO01000101.1"/>
</dbReference>
<name>V5BDG1_9GAMM</name>
<protein>
    <recommendedName>
        <fullName evidence="3">PIN domain-containing protein</fullName>
    </recommendedName>
</protein>
<dbReference type="OrthoDB" id="1524147at2"/>
<evidence type="ECO:0008006" key="3">
    <source>
        <dbReference type="Google" id="ProtNLM"/>
    </source>
</evidence>
<dbReference type="AlphaFoldDB" id="V5BDG1"/>
<comment type="caution">
    <text evidence="1">The sequence shown here is derived from an EMBL/GenBank/DDBJ whole genome shotgun (WGS) entry which is preliminary data.</text>
</comment>
<dbReference type="Gene3D" id="3.40.50.1010">
    <property type="entry name" value="5'-nuclease"/>
    <property type="match status" value="1"/>
</dbReference>
<reference evidence="1 2" key="1">
    <citation type="journal article" date="2013" name="Genome Announc.">
        <title>Draft Genome Sequence of the Methanotrophic Gammaproteobacterium Methyloglobulus morosus DSM 22980 Strain KoM1.</title>
        <authorList>
            <person name="Poehlein A."/>
            <person name="Deutzmann J.S."/>
            <person name="Daniel R."/>
            <person name="Simeonova D.D."/>
        </authorList>
    </citation>
    <scope>NUCLEOTIDE SEQUENCE [LARGE SCALE GENOMIC DNA]</scope>
    <source>
        <strain evidence="1 2">KoM1</strain>
    </source>
</reference>
<dbReference type="EMBL" id="AYLO01000101">
    <property type="protein sequence ID" value="ESS71340.1"/>
    <property type="molecule type" value="Genomic_DNA"/>
</dbReference>
<sequence length="69" mass="8044">MTICDDPELYQTAIRLSVELNHHLFDTFYHATALTTKETTLITADEAYYRKAKDYGQILLLQDYRISIS</sequence>
<accession>V5BDG1</accession>
<proteinExistence type="predicted"/>
<dbReference type="InterPro" id="IPR029060">
    <property type="entry name" value="PIN-like_dom_sf"/>
</dbReference>
<organism evidence="1 2">
    <name type="scientific">Methyloglobulus morosus KoM1</name>
    <dbReference type="NCBI Taxonomy" id="1116472"/>
    <lineage>
        <taxon>Bacteria</taxon>
        <taxon>Pseudomonadati</taxon>
        <taxon>Pseudomonadota</taxon>
        <taxon>Gammaproteobacteria</taxon>
        <taxon>Methylococcales</taxon>
        <taxon>Methylococcaceae</taxon>
        <taxon>Methyloglobulus</taxon>
    </lineage>
</organism>
<evidence type="ECO:0000313" key="1">
    <source>
        <dbReference type="EMBL" id="ESS71340.1"/>
    </source>
</evidence>
<dbReference type="eggNOG" id="ENOG50333DK">
    <property type="taxonomic scope" value="Bacteria"/>
</dbReference>
<keyword evidence="2" id="KW-1185">Reference proteome</keyword>
<gene>
    <name evidence="1" type="ORF">MGMO_106c00030</name>
</gene>
<dbReference type="SUPFAM" id="SSF88723">
    <property type="entry name" value="PIN domain-like"/>
    <property type="match status" value="1"/>
</dbReference>